<feature type="compositionally biased region" description="Acidic residues" evidence="2">
    <location>
        <begin position="123"/>
        <end position="137"/>
    </location>
</feature>
<dbReference type="EMBL" id="CM026427">
    <property type="protein sequence ID" value="KAG0571195.1"/>
    <property type="molecule type" value="Genomic_DNA"/>
</dbReference>
<dbReference type="AlphaFoldDB" id="A0A8T0HK84"/>
<comment type="caution">
    <text evidence="3">The sequence shown here is derived from an EMBL/GenBank/DDBJ whole genome shotgun (WGS) entry which is preliminary data.</text>
</comment>
<sequence length="875" mass="99576">MASSDSPSNSPPQQEDDDFLLPDDDDEPQSDAPRASHQSSPVIPNFRGKVPDPEAVESKAPLKVEWQSDDESEEEDYDDDDDDDDDEDDEGEVSGQAESAEAGADGQEPTTVSKRRARKRKEEEEEEEEVLEEEDEWNFPIDREEWTEEDLEEEWADPTPADDTVGRDPELAEDDEELIAKLEKDGRAPPQRPYYVPYRKWYPSIPEDHPDIDSPEAVVEELERMEEFLVWASYIFEDGSSYEGTVWDDLAHGKGVYTTPMELCRYEGEWFQNLMQGHGVIEVDLPVADPPPGSELERKMKAEGKILKTDFLDPEDKEWLRMDLEDTLADNPEAIDPNPFEDDELWVKYFGEKPEKGHYKYAGQWKHSRMHGCGVYELNGRQTWGKFYFGEMLPEEEECNENISAMHASLAEVAAAKAKMFVNKPDGMVREMKGPFTDPQHPYMYEEEDMWMAPGFINQFYPVPELWERYVKEVDAEQEMWLNSFTKAPLRIPMPPELEYLWEKDEEFVVLKGDEDDPNSEENGGEVLLHVPSGQLINWAEDDEGQMRFFVQPIVEDGSVDPDLVIPLPIGTKQFFGEQATPDDDDDDDGDDEGGRPLTEEERLEKEWKEREEERKRRWAEEDAEREFVWAEREKELELELELKELDAELDAAVDEAELQLKIEELYGPVEGGKEEEDDGHVTEARKEKDNIVEDARYAEGGVKDEEGEEEEGEEEEDQEDDEDPKPQSFGKMAMASPPGGSADSSQNPPSPTVFASISLVSQTTMKQVLGLAVNDYRKSWLADVFAPKSTSSSIINSIVPPKSEAVQFSPLKEVSVKLSSTHPVSKLTATVRPQIQPKSRTASKPRLSNCRGSETELWAAPTTEVLSLCLPLVV</sequence>
<feature type="compositionally biased region" description="Acidic residues" evidence="2">
    <location>
        <begin position="67"/>
        <end position="92"/>
    </location>
</feature>
<dbReference type="InterPro" id="IPR003409">
    <property type="entry name" value="MORN"/>
</dbReference>
<feature type="compositionally biased region" description="Acidic residues" evidence="2">
    <location>
        <begin position="14"/>
        <end position="29"/>
    </location>
</feature>
<feature type="region of interest" description="Disordered" evidence="2">
    <location>
        <begin position="1"/>
        <end position="169"/>
    </location>
</feature>
<dbReference type="GO" id="GO:0016020">
    <property type="term" value="C:membrane"/>
    <property type="evidence" value="ECO:0007669"/>
    <property type="project" value="UniProtKB-ARBA"/>
</dbReference>
<proteinExistence type="predicted"/>
<feature type="compositionally biased region" description="Acidic residues" evidence="2">
    <location>
        <begin position="706"/>
        <end position="724"/>
    </location>
</feature>
<name>A0A8T0HK84_CERPU</name>
<dbReference type="SUPFAM" id="SSF82185">
    <property type="entry name" value="Histone H3 K4-specific methyltransferase SET7/9 N-terminal domain"/>
    <property type="match status" value="1"/>
</dbReference>
<feature type="region of interest" description="Disordered" evidence="2">
    <location>
        <begin position="665"/>
        <end position="751"/>
    </location>
</feature>
<evidence type="ECO:0000256" key="2">
    <source>
        <dbReference type="SAM" id="MobiDB-lite"/>
    </source>
</evidence>
<feature type="compositionally biased region" description="Basic and acidic residues" evidence="2">
    <location>
        <begin position="49"/>
        <end position="62"/>
    </location>
</feature>
<dbReference type="SMART" id="SM00698">
    <property type="entry name" value="MORN"/>
    <property type="match status" value="3"/>
</dbReference>
<feature type="compositionally biased region" description="Basic and acidic residues" evidence="2">
    <location>
        <begin position="593"/>
        <end position="631"/>
    </location>
</feature>
<keyword evidence="4" id="KW-1185">Reference proteome</keyword>
<evidence type="ECO:0000313" key="4">
    <source>
        <dbReference type="Proteomes" id="UP000822688"/>
    </source>
</evidence>
<dbReference type="PANTHER" id="PTHR43215">
    <property type="entry name" value="RADIAL SPOKE HEAD 1 HOMOLOG"/>
    <property type="match status" value="1"/>
</dbReference>
<feature type="compositionally biased region" description="Acidic residues" evidence="2">
    <location>
        <begin position="581"/>
        <end position="592"/>
    </location>
</feature>
<evidence type="ECO:0000256" key="1">
    <source>
        <dbReference type="ARBA" id="ARBA00022737"/>
    </source>
</evidence>
<organism evidence="3 4">
    <name type="scientific">Ceratodon purpureus</name>
    <name type="common">Fire moss</name>
    <name type="synonym">Dicranum purpureum</name>
    <dbReference type="NCBI Taxonomy" id="3225"/>
    <lineage>
        <taxon>Eukaryota</taxon>
        <taxon>Viridiplantae</taxon>
        <taxon>Streptophyta</taxon>
        <taxon>Embryophyta</taxon>
        <taxon>Bryophyta</taxon>
        <taxon>Bryophytina</taxon>
        <taxon>Bryopsida</taxon>
        <taxon>Dicranidae</taxon>
        <taxon>Pseudoditrichales</taxon>
        <taxon>Ditrichaceae</taxon>
        <taxon>Ceratodon</taxon>
    </lineage>
</organism>
<protein>
    <submittedName>
        <fullName evidence="3">Uncharacterized protein</fullName>
    </submittedName>
</protein>
<feature type="compositionally biased region" description="Low complexity" evidence="2">
    <location>
        <begin position="1"/>
        <end position="13"/>
    </location>
</feature>
<keyword evidence="1" id="KW-0677">Repeat</keyword>
<evidence type="ECO:0000313" key="3">
    <source>
        <dbReference type="EMBL" id="KAG0571195.1"/>
    </source>
</evidence>
<feature type="region of interest" description="Disordered" evidence="2">
    <location>
        <begin position="573"/>
        <end position="631"/>
    </location>
</feature>
<dbReference type="Pfam" id="PF02493">
    <property type="entry name" value="MORN"/>
    <property type="match status" value="3"/>
</dbReference>
<dbReference type="Gene3D" id="2.20.110.10">
    <property type="entry name" value="Histone H3 K4-specific methyltransferase SET7/9 N-terminal domain"/>
    <property type="match status" value="1"/>
</dbReference>
<feature type="compositionally biased region" description="Basic and acidic residues" evidence="2">
    <location>
        <begin position="680"/>
        <end position="705"/>
    </location>
</feature>
<feature type="compositionally biased region" description="Acidic residues" evidence="2">
    <location>
        <begin position="145"/>
        <end position="156"/>
    </location>
</feature>
<accession>A0A8T0HK84</accession>
<dbReference type="Proteomes" id="UP000822688">
    <property type="component" value="Chromosome 6"/>
</dbReference>
<dbReference type="PANTHER" id="PTHR43215:SF13">
    <property type="entry name" value="PROTEIN TIC 100"/>
    <property type="match status" value="1"/>
</dbReference>
<reference evidence="3 4" key="1">
    <citation type="submission" date="2020-06" db="EMBL/GenBank/DDBJ databases">
        <title>WGS assembly of Ceratodon purpureus strain R40.</title>
        <authorList>
            <person name="Carey S.B."/>
            <person name="Jenkins J."/>
            <person name="Shu S."/>
            <person name="Lovell J.T."/>
            <person name="Sreedasyam A."/>
            <person name="Maumus F."/>
            <person name="Tiley G.P."/>
            <person name="Fernandez-Pozo N."/>
            <person name="Barry K."/>
            <person name="Chen C."/>
            <person name="Wang M."/>
            <person name="Lipzen A."/>
            <person name="Daum C."/>
            <person name="Saski C.A."/>
            <person name="Payton A.C."/>
            <person name="Mcbreen J.C."/>
            <person name="Conrad R.E."/>
            <person name="Kollar L.M."/>
            <person name="Olsson S."/>
            <person name="Huttunen S."/>
            <person name="Landis J.B."/>
            <person name="Wickett N.J."/>
            <person name="Johnson M.G."/>
            <person name="Rensing S.A."/>
            <person name="Grimwood J."/>
            <person name="Schmutz J."/>
            <person name="Mcdaniel S.F."/>
        </authorList>
    </citation>
    <scope>NUCLEOTIDE SEQUENCE [LARGE SCALE GENOMIC DNA]</scope>
    <source>
        <strain evidence="3 4">R40</strain>
    </source>
</reference>
<gene>
    <name evidence="3" type="ORF">KC19_6G218800</name>
</gene>